<dbReference type="PRINTS" id="PR00303">
    <property type="entry name" value="SECYTRNLCASE"/>
</dbReference>
<dbReference type="Proteomes" id="UP000231154">
    <property type="component" value="Unassembled WGS sequence"/>
</dbReference>
<evidence type="ECO:0000256" key="1">
    <source>
        <dbReference type="RuleBase" id="RU004349"/>
    </source>
</evidence>
<dbReference type="EMBL" id="PCXF01000002">
    <property type="protein sequence ID" value="PIR27581.1"/>
    <property type="molecule type" value="Genomic_DNA"/>
</dbReference>
<dbReference type="GO" id="GO:0016020">
    <property type="term" value="C:membrane"/>
    <property type="evidence" value="ECO:0007669"/>
    <property type="project" value="InterPro"/>
</dbReference>
<comment type="caution">
    <text evidence="3">The sequence shown here is derived from an EMBL/GenBank/DDBJ whole genome shotgun (WGS) entry which is preliminary data.</text>
</comment>
<dbReference type="InterPro" id="IPR023201">
    <property type="entry name" value="SecY_dom_sf"/>
</dbReference>
<evidence type="ECO:0000313" key="3">
    <source>
        <dbReference type="EMBL" id="PIR27581.1"/>
    </source>
</evidence>
<keyword evidence="2" id="KW-0472">Membrane</keyword>
<evidence type="ECO:0000313" key="4">
    <source>
        <dbReference type="Proteomes" id="UP000231154"/>
    </source>
</evidence>
<dbReference type="PANTHER" id="PTHR10906">
    <property type="entry name" value="SECY/SEC61-ALPHA FAMILY MEMBER"/>
    <property type="match status" value="1"/>
</dbReference>
<accession>A0A2H0PZV9</accession>
<dbReference type="InterPro" id="IPR002208">
    <property type="entry name" value="SecY/SEC61-alpha"/>
</dbReference>
<dbReference type="GO" id="GO:0015031">
    <property type="term" value="P:protein transport"/>
    <property type="evidence" value="ECO:0007669"/>
    <property type="project" value="InterPro"/>
</dbReference>
<evidence type="ECO:0000256" key="2">
    <source>
        <dbReference type="SAM" id="Phobius"/>
    </source>
</evidence>
<feature type="transmembrane region" description="Helical" evidence="2">
    <location>
        <begin position="46"/>
        <end position="67"/>
    </location>
</feature>
<feature type="transmembrane region" description="Helical" evidence="2">
    <location>
        <begin position="74"/>
        <end position="92"/>
    </location>
</feature>
<feature type="non-terminal residue" evidence="3">
    <location>
        <position position="1"/>
    </location>
</feature>
<proteinExistence type="inferred from homology"/>
<dbReference type="Pfam" id="PF00344">
    <property type="entry name" value="SecY"/>
    <property type="match status" value="1"/>
</dbReference>
<reference evidence="3 4" key="1">
    <citation type="submission" date="2017-09" db="EMBL/GenBank/DDBJ databases">
        <title>Depth-based differentiation of microbial function through sediment-hosted aquifers and enrichment of novel symbionts in the deep terrestrial subsurface.</title>
        <authorList>
            <person name="Probst A.J."/>
            <person name="Ladd B."/>
            <person name="Jarett J.K."/>
            <person name="Geller-Mcgrath D.E."/>
            <person name="Sieber C.M."/>
            <person name="Emerson J.B."/>
            <person name="Anantharaman K."/>
            <person name="Thomas B.C."/>
            <person name="Malmstrom R."/>
            <person name="Stieglmeier M."/>
            <person name="Klingl A."/>
            <person name="Woyke T."/>
            <person name="Ryan C.M."/>
            <person name="Banfield J.F."/>
        </authorList>
    </citation>
    <scope>NUCLEOTIDE SEQUENCE [LARGE SCALE GENOMIC DNA]</scope>
    <source>
        <strain evidence="3">CG11_big_fil_rev_8_21_14_0_20_42_15</strain>
    </source>
</reference>
<comment type="similarity">
    <text evidence="1">Belongs to the SecY/SEC61-alpha family.</text>
</comment>
<dbReference type="AlphaFoldDB" id="A0A2H0PZV9"/>
<sequence length="110" mass="11981">LVVAFTYFYTAVVFKPEQIAENLQKQGGFVPGIRPGSETVSYLGNIITRITLTSAIFLGVIAVLPFIMQAVTNINTLVIGGTGILIVVSVVIETMNQLQAQLTMHTYDNY</sequence>
<dbReference type="SUPFAM" id="SSF103491">
    <property type="entry name" value="Preprotein translocase SecY subunit"/>
    <property type="match status" value="1"/>
</dbReference>
<keyword evidence="2" id="KW-1133">Transmembrane helix</keyword>
<gene>
    <name evidence="3" type="ORF">COV40_00030</name>
</gene>
<organism evidence="3 4">
    <name type="scientific">Candidatus Berkelbacteria bacterium CG11_big_fil_rev_8_21_14_0_20_42_15</name>
    <dbReference type="NCBI Taxonomy" id="1974517"/>
    <lineage>
        <taxon>Bacteria</taxon>
        <taxon>Candidatus Berkelbacteria</taxon>
    </lineage>
</organism>
<name>A0A2H0PZV9_9BACT</name>
<protein>
    <submittedName>
        <fullName evidence="3">Preprotein translocase subunit SecY</fullName>
    </submittedName>
</protein>
<keyword evidence="2" id="KW-0812">Transmembrane</keyword>
<dbReference type="Gene3D" id="1.10.3370.10">
    <property type="entry name" value="SecY subunit domain"/>
    <property type="match status" value="1"/>
</dbReference>